<comment type="caution">
    <text evidence="3">The sequence shown here is derived from an EMBL/GenBank/DDBJ whole genome shotgun (WGS) entry which is preliminary data.</text>
</comment>
<proteinExistence type="predicted"/>
<dbReference type="RefSeq" id="WP_123126192.1">
    <property type="nucleotide sequence ID" value="NZ_RJJD01000003.1"/>
</dbReference>
<dbReference type="Proteomes" id="UP000272117">
    <property type="component" value="Unassembled WGS sequence"/>
</dbReference>
<reference evidence="3 4" key="1">
    <citation type="submission" date="2018-11" db="EMBL/GenBank/DDBJ databases">
        <title>Rufibacter latericius sp. nov., isolated from water in Baiyang Lake.</title>
        <authorList>
            <person name="Yang Y."/>
        </authorList>
    </citation>
    <scope>NUCLEOTIDE SEQUENCE [LARGE SCALE GENOMIC DNA]</scope>
    <source>
        <strain evidence="3 4">R-22-1c-1</strain>
    </source>
</reference>
<evidence type="ECO:0000259" key="2">
    <source>
        <dbReference type="PROSITE" id="PS51462"/>
    </source>
</evidence>
<name>A0A3M9MUC8_9BACT</name>
<dbReference type="GO" id="GO:0016787">
    <property type="term" value="F:hydrolase activity"/>
    <property type="evidence" value="ECO:0007669"/>
    <property type="project" value="UniProtKB-KW"/>
</dbReference>
<sequence>METIDKLAWIEIKDGHILSSRSKGRTKYYIPGGKREPSENDFTALSREIKEELTVDLVEETVNYFGTFQAQADNHAEGVEVKMTCYTGAYKGTIQPASEIEEVVWLSYADREKVSPVDQIIFDWLKEEELLH</sequence>
<dbReference type="InterPro" id="IPR015797">
    <property type="entry name" value="NUDIX_hydrolase-like_dom_sf"/>
</dbReference>
<dbReference type="Gene3D" id="3.90.79.10">
    <property type="entry name" value="Nucleoside Triphosphate Pyrophosphohydrolase"/>
    <property type="match status" value="1"/>
</dbReference>
<dbReference type="InterPro" id="IPR020084">
    <property type="entry name" value="NUDIX_hydrolase_CS"/>
</dbReference>
<dbReference type="SUPFAM" id="SSF55811">
    <property type="entry name" value="Nudix"/>
    <property type="match status" value="1"/>
</dbReference>
<dbReference type="PROSITE" id="PS51462">
    <property type="entry name" value="NUDIX"/>
    <property type="match status" value="1"/>
</dbReference>
<keyword evidence="1" id="KW-0378">Hydrolase</keyword>
<evidence type="ECO:0000313" key="3">
    <source>
        <dbReference type="EMBL" id="RNI29132.1"/>
    </source>
</evidence>
<dbReference type="Pfam" id="PF00293">
    <property type="entry name" value="NUDIX"/>
    <property type="match status" value="1"/>
</dbReference>
<keyword evidence="4" id="KW-1185">Reference proteome</keyword>
<accession>A0A3M9MUC8</accession>
<protein>
    <submittedName>
        <fullName evidence="3">NUDIX domain-containing protein</fullName>
    </submittedName>
</protein>
<dbReference type="AlphaFoldDB" id="A0A3M9MUC8"/>
<dbReference type="OrthoDB" id="3532303at2"/>
<evidence type="ECO:0000256" key="1">
    <source>
        <dbReference type="ARBA" id="ARBA00022801"/>
    </source>
</evidence>
<dbReference type="InterPro" id="IPR000086">
    <property type="entry name" value="NUDIX_hydrolase_dom"/>
</dbReference>
<dbReference type="EMBL" id="RJJD01000003">
    <property type="protein sequence ID" value="RNI29132.1"/>
    <property type="molecule type" value="Genomic_DNA"/>
</dbReference>
<feature type="domain" description="Nudix hydrolase" evidence="2">
    <location>
        <begin position="1"/>
        <end position="127"/>
    </location>
</feature>
<organism evidence="3 4">
    <name type="scientific">Rufibacter latericius</name>
    <dbReference type="NCBI Taxonomy" id="2487040"/>
    <lineage>
        <taxon>Bacteria</taxon>
        <taxon>Pseudomonadati</taxon>
        <taxon>Bacteroidota</taxon>
        <taxon>Cytophagia</taxon>
        <taxon>Cytophagales</taxon>
        <taxon>Hymenobacteraceae</taxon>
        <taxon>Rufibacter</taxon>
    </lineage>
</organism>
<evidence type="ECO:0000313" key="4">
    <source>
        <dbReference type="Proteomes" id="UP000272117"/>
    </source>
</evidence>
<dbReference type="CDD" id="cd04690">
    <property type="entry name" value="NUDIX_Hydrolase"/>
    <property type="match status" value="1"/>
</dbReference>
<dbReference type="PROSITE" id="PS00893">
    <property type="entry name" value="NUDIX_BOX"/>
    <property type="match status" value="1"/>
</dbReference>
<gene>
    <name evidence="3" type="ORF">EFB08_06810</name>
</gene>